<name>A0AA37SVM4_9ALTE</name>
<dbReference type="AlphaFoldDB" id="A0AA37SVM4"/>
<feature type="signal peptide" evidence="1">
    <location>
        <begin position="1"/>
        <end position="24"/>
    </location>
</feature>
<sequence length="398" mass="44769">MQLKKTLISAILSGLVFFHLPATASEFAEFSAFGRIVGGYLDTDEARYEGYDDEVSFSQQSLIAVQGDFSISDTLTVSAQLLAHSGDERQSGAEWLYLSYKPNVSWRFKAGKMRTPFFRYSDVIDVGFAYPWISPPQQVYSSYFFSNYEGVSSTYHFDYKQTHIELEAYFGIHDDEYSFRGRDIRLDVEEIVGLLATANYGNLGFRASYMQSSKFDADIPEIKEFSAILSAAGFQDNANSLSFDGTARGYQLGVNYDSLDYFWAAEWISIRSDVLTVPNVDSYYLSVGYNFDGIQTHVTYAGSNATVKAAQNFIPKGVNPQLDALSFGYDNFIDNLLVDSLKSISVGLRYDFMHNVAAKVEVSFLNGEPGEDAFFTDISTNSFDRKARLYQIGLEWVY</sequence>
<dbReference type="Gene3D" id="2.40.160.10">
    <property type="entry name" value="Porin"/>
    <property type="match status" value="1"/>
</dbReference>
<evidence type="ECO:0008006" key="4">
    <source>
        <dbReference type="Google" id="ProtNLM"/>
    </source>
</evidence>
<organism evidence="2 3">
    <name type="scientific">Agaribacter marinus</name>
    <dbReference type="NCBI Taxonomy" id="1431249"/>
    <lineage>
        <taxon>Bacteria</taxon>
        <taxon>Pseudomonadati</taxon>
        <taxon>Pseudomonadota</taxon>
        <taxon>Gammaproteobacteria</taxon>
        <taxon>Alteromonadales</taxon>
        <taxon>Alteromonadaceae</taxon>
        <taxon>Agaribacter</taxon>
    </lineage>
</organism>
<keyword evidence="1" id="KW-0732">Signal</keyword>
<accession>A0AA37SVM4</accession>
<protein>
    <recommendedName>
        <fullName evidence="4">Porin</fullName>
    </recommendedName>
</protein>
<reference evidence="2" key="2">
    <citation type="submission" date="2023-01" db="EMBL/GenBank/DDBJ databases">
        <title>Draft genome sequence of Agaribacter marinus strain NBRC 110023.</title>
        <authorList>
            <person name="Sun Q."/>
            <person name="Mori K."/>
        </authorList>
    </citation>
    <scope>NUCLEOTIDE SEQUENCE</scope>
    <source>
        <strain evidence="2">NBRC 110023</strain>
    </source>
</reference>
<dbReference type="Proteomes" id="UP001156601">
    <property type="component" value="Unassembled WGS sequence"/>
</dbReference>
<reference evidence="2" key="1">
    <citation type="journal article" date="2014" name="Int. J. Syst. Evol. Microbiol.">
        <title>Complete genome sequence of Corynebacterium casei LMG S-19264T (=DSM 44701T), isolated from a smear-ripened cheese.</title>
        <authorList>
            <consortium name="US DOE Joint Genome Institute (JGI-PGF)"/>
            <person name="Walter F."/>
            <person name="Albersmeier A."/>
            <person name="Kalinowski J."/>
            <person name="Ruckert C."/>
        </authorList>
    </citation>
    <scope>NUCLEOTIDE SEQUENCE</scope>
    <source>
        <strain evidence="2">NBRC 110023</strain>
    </source>
</reference>
<dbReference type="EMBL" id="BSOT01000005">
    <property type="protein sequence ID" value="GLR69554.1"/>
    <property type="molecule type" value="Genomic_DNA"/>
</dbReference>
<dbReference type="InterPro" id="IPR010916">
    <property type="entry name" value="TonB_box_CS"/>
</dbReference>
<dbReference type="SUPFAM" id="SSF56935">
    <property type="entry name" value="Porins"/>
    <property type="match status" value="1"/>
</dbReference>
<feature type="chain" id="PRO_5041210535" description="Porin" evidence="1">
    <location>
        <begin position="25"/>
        <end position="398"/>
    </location>
</feature>
<evidence type="ECO:0000313" key="3">
    <source>
        <dbReference type="Proteomes" id="UP001156601"/>
    </source>
</evidence>
<keyword evidence="3" id="KW-1185">Reference proteome</keyword>
<comment type="caution">
    <text evidence="2">The sequence shown here is derived from an EMBL/GenBank/DDBJ whole genome shotgun (WGS) entry which is preliminary data.</text>
</comment>
<evidence type="ECO:0000313" key="2">
    <source>
        <dbReference type="EMBL" id="GLR69554.1"/>
    </source>
</evidence>
<dbReference type="RefSeq" id="WP_284215880.1">
    <property type="nucleotide sequence ID" value="NZ_BSOT01000005.1"/>
</dbReference>
<dbReference type="PROSITE" id="PS00430">
    <property type="entry name" value="TONB_DEPENDENT_REC_1"/>
    <property type="match status" value="1"/>
</dbReference>
<dbReference type="InterPro" id="IPR023614">
    <property type="entry name" value="Porin_dom_sf"/>
</dbReference>
<gene>
    <name evidence="2" type="ORF">GCM10007852_04620</name>
</gene>
<proteinExistence type="predicted"/>
<evidence type="ECO:0000256" key="1">
    <source>
        <dbReference type="SAM" id="SignalP"/>
    </source>
</evidence>